<name>A0A0P0GBG2_9BACE</name>
<dbReference type="AlphaFoldDB" id="A0A0P0GBG2"/>
<dbReference type="Proteomes" id="UP000061809">
    <property type="component" value="Chromosome"/>
</dbReference>
<dbReference type="PATRIC" id="fig|246787.4.peg.868"/>
<accession>A0A0P0GBG2</accession>
<dbReference type="RefSeq" id="WP_029428552.1">
    <property type="nucleotide sequence ID" value="NZ_CP012801.1"/>
</dbReference>
<gene>
    <name evidence="1" type="ORF">BcellWH2_00842</name>
</gene>
<evidence type="ECO:0000313" key="2">
    <source>
        <dbReference type="Proteomes" id="UP000061809"/>
    </source>
</evidence>
<evidence type="ECO:0000313" key="1">
    <source>
        <dbReference type="EMBL" id="ALJ58105.1"/>
    </source>
</evidence>
<dbReference type="EMBL" id="CP012801">
    <property type="protein sequence ID" value="ALJ58105.1"/>
    <property type="molecule type" value="Genomic_DNA"/>
</dbReference>
<reference evidence="1 2" key="1">
    <citation type="journal article" date="2015" name="Science">
        <title>Genetic determinants of in vivo fitness and diet responsiveness in multiple human gut Bacteroides.</title>
        <authorList>
            <person name="Wu M."/>
            <person name="McNulty N.P."/>
            <person name="Rodionov D.A."/>
            <person name="Khoroshkin M.S."/>
            <person name="Griffin N.W."/>
            <person name="Cheng J."/>
            <person name="Latreille P."/>
            <person name="Kerstetter R.A."/>
            <person name="Terrapon N."/>
            <person name="Henrissat B."/>
            <person name="Osterman A.L."/>
            <person name="Gordon J.I."/>
        </authorList>
    </citation>
    <scope>NUCLEOTIDE SEQUENCE [LARGE SCALE GENOMIC DNA]</scope>
    <source>
        <strain evidence="1 2">WH2</strain>
    </source>
</reference>
<organism evidence="1 2">
    <name type="scientific">Bacteroides cellulosilyticus</name>
    <dbReference type="NCBI Taxonomy" id="246787"/>
    <lineage>
        <taxon>Bacteria</taxon>
        <taxon>Pseudomonadati</taxon>
        <taxon>Bacteroidota</taxon>
        <taxon>Bacteroidia</taxon>
        <taxon>Bacteroidales</taxon>
        <taxon>Bacteroidaceae</taxon>
        <taxon>Bacteroides</taxon>
    </lineage>
</organism>
<proteinExistence type="predicted"/>
<dbReference type="KEGG" id="bcel:BcellWH2_00842"/>
<sequence>MNKNVSKYASEHWSNSDYKVRAEIAHQKSVCVATSVVRKAVLETFEKAFYLAGEEMKQKAIESYIENCEYKSDWCCDCADVCIGRDCPTVKQFIEKLNS</sequence>
<protein>
    <submittedName>
        <fullName evidence="1">Uncharacterized protein</fullName>
    </submittedName>
</protein>